<name>A0ABU4G0Z3_9BACL</name>
<feature type="domain" description="Protein kinase" evidence="3">
    <location>
        <begin position="119"/>
        <end position="479"/>
    </location>
</feature>
<dbReference type="Pfam" id="PF03109">
    <property type="entry name" value="ABC1"/>
    <property type="match status" value="1"/>
</dbReference>
<dbReference type="PANTHER" id="PTHR10566">
    <property type="entry name" value="CHAPERONE-ACTIVITY OF BC1 COMPLEX CABC1 -RELATED"/>
    <property type="match status" value="1"/>
</dbReference>
<comment type="similarity">
    <text evidence="1">Belongs to the protein kinase superfamily. ADCK protein kinase family.</text>
</comment>
<dbReference type="SUPFAM" id="SSF56112">
    <property type="entry name" value="Protein kinase-like (PK-like)"/>
    <property type="match status" value="1"/>
</dbReference>
<accession>A0ABU4G0Z3</accession>
<dbReference type="Proteomes" id="UP001280629">
    <property type="component" value="Unassembled WGS sequence"/>
</dbReference>
<keyword evidence="5" id="KW-1185">Reference proteome</keyword>
<sequence>MKQLALYRIVKIVWMSIVFFIQVTSFQRRHRGQFTPTVNAKWEALVTRQARTYKKTALELGGLMIKLGQFLSARADIMPPSFLEELEGLTDQVTPVPTKEALALLDDEWGIPHMERLSEISEVPIASASIGEVYKGRLKDGTKVAIKIQRPNIERILRADFKAIKIVIWLAKRFTSFNKQVDFDLLYVEMTDVIGAELNFIQEMKNGRSFSERFPHMEGVRFPVYFANYTTRRVLVMEWIEGVRITNTEFLDEHRIDRKELSVKLFLLFLEQILEGGQFHADPHSGNLMVQEDGTLVLIDFGMVVTISPAEADSMFLIVEGVIFKNYERVLDGLEQLKFLLPDADRALLTSAIERVVKAYESDDLNDMNGFVVERLLEDLMQIVRTQPVQMPAQFAFLGRAVSVFVGVLHILDPDVDLLGLGKERVVEWAKHKTGIGGGKRISGKDLSKAALNAIGQLRTIPPRLYSYLEEPKRMREYTEKHDREKDRQRVRLHSRSFAGVFGSISLAACFYGIWDEHIPLLITSGSVLLLSLLVFWRKGK</sequence>
<dbReference type="PROSITE" id="PS50011">
    <property type="entry name" value="PROTEIN_KINASE_DOM"/>
    <property type="match status" value="1"/>
</dbReference>
<dbReference type="EMBL" id="JAUBDH010000006">
    <property type="protein sequence ID" value="MDW0110613.1"/>
    <property type="molecule type" value="Genomic_DNA"/>
</dbReference>
<evidence type="ECO:0000256" key="2">
    <source>
        <dbReference type="SAM" id="Phobius"/>
    </source>
</evidence>
<gene>
    <name evidence="4" type="ORF">QT716_11255</name>
</gene>
<feature type="transmembrane region" description="Helical" evidence="2">
    <location>
        <begin position="6"/>
        <end position="26"/>
    </location>
</feature>
<keyword evidence="2" id="KW-1133">Transmembrane helix</keyword>
<dbReference type="InterPro" id="IPR000719">
    <property type="entry name" value="Prot_kinase_dom"/>
</dbReference>
<evidence type="ECO:0000259" key="3">
    <source>
        <dbReference type="PROSITE" id="PS50011"/>
    </source>
</evidence>
<feature type="transmembrane region" description="Helical" evidence="2">
    <location>
        <begin position="498"/>
        <end position="515"/>
    </location>
</feature>
<dbReference type="PANTHER" id="PTHR10566:SF113">
    <property type="entry name" value="PROTEIN ACTIVITY OF BC1 COMPLEX KINASE 7, CHLOROPLASTIC"/>
    <property type="match status" value="1"/>
</dbReference>
<feature type="transmembrane region" description="Helical" evidence="2">
    <location>
        <begin position="521"/>
        <end position="537"/>
    </location>
</feature>
<dbReference type="InterPro" id="IPR050154">
    <property type="entry name" value="UbiB_kinase"/>
</dbReference>
<dbReference type="InterPro" id="IPR004147">
    <property type="entry name" value="ABC1_dom"/>
</dbReference>
<keyword evidence="2" id="KW-0472">Membrane</keyword>
<keyword evidence="2" id="KW-0812">Transmembrane</keyword>
<proteinExistence type="inferred from homology"/>
<comment type="caution">
    <text evidence="4">The sequence shown here is derived from an EMBL/GenBank/DDBJ whole genome shotgun (WGS) entry which is preliminary data.</text>
</comment>
<dbReference type="RefSeq" id="WP_317936171.1">
    <property type="nucleotide sequence ID" value="NZ_JAUBDH010000006.1"/>
</dbReference>
<evidence type="ECO:0000313" key="5">
    <source>
        <dbReference type="Proteomes" id="UP001280629"/>
    </source>
</evidence>
<dbReference type="CDD" id="cd05121">
    <property type="entry name" value="ABC1_ADCK3-like"/>
    <property type="match status" value="1"/>
</dbReference>
<evidence type="ECO:0000256" key="1">
    <source>
        <dbReference type="ARBA" id="ARBA00009670"/>
    </source>
</evidence>
<dbReference type="Gene3D" id="1.10.510.10">
    <property type="entry name" value="Transferase(Phosphotransferase) domain 1"/>
    <property type="match status" value="1"/>
</dbReference>
<organism evidence="4 5">
    <name type="scientific">Sporosarcina aquimarina</name>
    <dbReference type="NCBI Taxonomy" id="114975"/>
    <lineage>
        <taxon>Bacteria</taxon>
        <taxon>Bacillati</taxon>
        <taxon>Bacillota</taxon>
        <taxon>Bacilli</taxon>
        <taxon>Bacillales</taxon>
        <taxon>Caryophanaceae</taxon>
        <taxon>Sporosarcina</taxon>
    </lineage>
</organism>
<reference evidence="4 5" key="1">
    <citation type="submission" date="2023-06" db="EMBL/GenBank/DDBJ databases">
        <title>Sporosarcina sp. nov., isolated from Korean traditional fermented seafood 'Jeotgal'.</title>
        <authorList>
            <person name="Yang A.-I."/>
            <person name="Shin N.-R."/>
        </authorList>
    </citation>
    <scope>NUCLEOTIDE SEQUENCE [LARGE SCALE GENOMIC DNA]</scope>
    <source>
        <strain evidence="4 5">KCTC3840</strain>
    </source>
</reference>
<dbReference type="InterPro" id="IPR011009">
    <property type="entry name" value="Kinase-like_dom_sf"/>
</dbReference>
<protein>
    <submittedName>
        <fullName evidence="4">AarF/UbiB family protein</fullName>
    </submittedName>
</protein>
<evidence type="ECO:0000313" key="4">
    <source>
        <dbReference type="EMBL" id="MDW0110613.1"/>
    </source>
</evidence>